<keyword evidence="3" id="KW-1185">Reference proteome</keyword>
<dbReference type="EMBL" id="CP054139">
    <property type="protein sequence ID" value="QKJ32202.1"/>
    <property type="molecule type" value="Genomic_DNA"/>
</dbReference>
<protein>
    <submittedName>
        <fullName evidence="2">DUF1475 family protein</fullName>
    </submittedName>
</protein>
<feature type="transmembrane region" description="Helical" evidence="1">
    <location>
        <begin position="71"/>
        <end position="91"/>
    </location>
</feature>
<dbReference type="PANTHER" id="PTHR36318">
    <property type="entry name" value="OS06G0581300 PROTEIN"/>
    <property type="match status" value="1"/>
</dbReference>
<keyword evidence="1" id="KW-0472">Membrane</keyword>
<dbReference type="Pfam" id="PF07343">
    <property type="entry name" value="DUF1475"/>
    <property type="match status" value="1"/>
</dbReference>
<feature type="transmembrane region" description="Helical" evidence="1">
    <location>
        <begin position="7"/>
        <end position="29"/>
    </location>
</feature>
<feature type="transmembrane region" description="Helical" evidence="1">
    <location>
        <begin position="35"/>
        <end position="59"/>
    </location>
</feature>
<keyword evidence="1" id="KW-0812">Transmembrane</keyword>
<gene>
    <name evidence="2" type="ORF">HQ865_21360</name>
</gene>
<evidence type="ECO:0000313" key="3">
    <source>
        <dbReference type="Proteomes" id="UP000505355"/>
    </source>
</evidence>
<proteinExistence type="predicted"/>
<reference evidence="2 3" key="1">
    <citation type="submission" date="2020-05" db="EMBL/GenBank/DDBJ databases">
        <title>Mucilaginibacter mali sp. nov.</title>
        <authorList>
            <person name="Kim H.S."/>
            <person name="Lee K.C."/>
            <person name="Suh M.K."/>
            <person name="Kim J.-S."/>
            <person name="Han K.-I."/>
            <person name="Eom M.K."/>
            <person name="Shin Y.K."/>
            <person name="Lee J.-S."/>
        </authorList>
    </citation>
    <scope>NUCLEOTIDE SEQUENCE [LARGE SCALE GENOMIC DNA]</scope>
    <source>
        <strain evidence="2 3">G2-14</strain>
    </source>
</reference>
<name>A0A7D4ULT3_9SPHI</name>
<sequence>MINFLKVLFSIVFVWMCYEVIDTCLHHNLFTEWNYLGGIAWMRATLWDFYANILVIYVWVCYKEKHIALKILWLVLLFCLGSIASCGYVLIQLFKLKPGEGVKHLFGKQNG</sequence>
<accession>A0A7D4ULT3</accession>
<dbReference type="AlphaFoldDB" id="A0A7D4ULT3"/>
<dbReference type="RefSeq" id="WP_173416853.1">
    <property type="nucleotide sequence ID" value="NZ_CP054139.1"/>
</dbReference>
<dbReference type="KEGG" id="mmab:HQ865_21360"/>
<evidence type="ECO:0000256" key="1">
    <source>
        <dbReference type="SAM" id="Phobius"/>
    </source>
</evidence>
<keyword evidence="1" id="KW-1133">Transmembrane helix</keyword>
<evidence type="ECO:0000313" key="2">
    <source>
        <dbReference type="EMBL" id="QKJ32202.1"/>
    </source>
</evidence>
<dbReference type="Proteomes" id="UP000505355">
    <property type="component" value="Chromosome"/>
</dbReference>
<dbReference type="InterPro" id="IPR009943">
    <property type="entry name" value="DUF1475"/>
</dbReference>
<organism evidence="2 3">
    <name type="scientific">Mucilaginibacter mali</name>
    <dbReference type="NCBI Taxonomy" id="2740462"/>
    <lineage>
        <taxon>Bacteria</taxon>
        <taxon>Pseudomonadati</taxon>
        <taxon>Bacteroidota</taxon>
        <taxon>Sphingobacteriia</taxon>
        <taxon>Sphingobacteriales</taxon>
        <taxon>Sphingobacteriaceae</taxon>
        <taxon>Mucilaginibacter</taxon>
    </lineage>
</organism>
<dbReference type="PANTHER" id="PTHR36318:SF3">
    <property type="entry name" value="OS06G0581300 PROTEIN"/>
    <property type="match status" value="1"/>
</dbReference>